<dbReference type="InterPro" id="IPR036388">
    <property type="entry name" value="WH-like_DNA-bd_sf"/>
</dbReference>
<dbReference type="SUPFAM" id="SSF46785">
    <property type="entry name" value="Winged helix' DNA-binding domain"/>
    <property type="match status" value="1"/>
</dbReference>
<dbReference type="InterPro" id="IPR000835">
    <property type="entry name" value="HTH_MarR-typ"/>
</dbReference>
<dbReference type="InterPro" id="IPR036390">
    <property type="entry name" value="WH_DNA-bd_sf"/>
</dbReference>
<reference evidence="2" key="2">
    <citation type="submission" date="2020-09" db="EMBL/GenBank/DDBJ databases">
        <authorList>
            <person name="Sun Q."/>
            <person name="Kim S."/>
        </authorList>
    </citation>
    <scope>NUCLEOTIDE SEQUENCE</scope>
    <source>
        <strain evidence="2">KCTC 12870</strain>
    </source>
</reference>
<comment type="caution">
    <text evidence="2">The sequence shown here is derived from an EMBL/GenBank/DDBJ whole genome shotgun (WGS) entry which is preliminary data.</text>
</comment>
<dbReference type="PANTHER" id="PTHR33164">
    <property type="entry name" value="TRANSCRIPTIONAL REGULATOR, MARR FAMILY"/>
    <property type="match status" value="1"/>
</dbReference>
<dbReference type="Pfam" id="PF12802">
    <property type="entry name" value="MarR_2"/>
    <property type="match status" value="1"/>
</dbReference>
<dbReference type="Gene3D" id="1.10.10.10">
    <property type="entry name" value="Winged helix-like DNA-binding domain superfamily/Winged helix DNA-binding domain"/>
    <property type="match status" value="1"/>
</dbReference>
<gene>
    <name evidence="2" type="ORF">GCM10007047_22390</name>
</gene>
<dbReference type="AlphaFoldDB" id="A0A8J3DB74"/>
<evidence type="ECO:0000313" key="2">
    <source>
        <dbReference type="EMBL" id="GHC05000.1"/>
    </source>
</evidence>
<feature type="domain" description="HTH marR-type" evidence="1">
    <location>
        <begin position="9"/>
        <end position="156"/>
    </location>
</feature>
<dbReference type="PRINTS" id="PR00598">
    <property type="entry name" value="HTHMARR"/>
</dbReference>
<dbReference type="RefSeq" id="WP_189515144.1">
    <property type="nucleotide sequence ID" value="NZ_BMXG01000013.1"/>
</dbReference>
<dbReference type="InterPro" id="IPR039422">
    <property type="entry name" value="MarR/SlyA-like"/>
</dbReference>
<evidence type="ECO:0000259" key="1">
    <source>
        <dbReference type="PROSITE" id="PS50995"/>
    </source>
</evidence>
<sequence>MPPKLSKKDFELISEFRYTLRKFLGFSEAAAAGYGLSSQQYQALLAIEGFPGRNWVTVGELAEQLQIAHHSAVGLINRMEKIQLVSREKSSEDRRRVQVSLTPKGKGLLESLYWAHQIELKTIGPKIVKLLQRASLDESPGRKNASPVCYLDEIED</sequence>
<dbReference type="PANTHER" id="PTHR33164:SF43">
    <property type="entry name" value="HTH-TYPE TRANSCRIPTIONAL REPRESSOR YETL"/>
    <property type="match status" value="1"/>
</dbReference>
<dbReference type="GO" id="GO:0003700">
    <property type="term" value="F:DNA-binding transcription factor activity"/>
    <property type="evidence" value="ECO:0007669"/>
    <property type="project" value="InterPro"/>
</dbReference>
<proteinExistence type="predicted"/>
<keyword evidence="3" id="KW-1185">Reference proteome</keyword>
<dbReference type="EMBL" id="BMXG01000013">
    <property type="protein sequence ID" value="GHC05000.1"/>
    <property type="molecule type" value="Genomic_DNA"/>
</dbReference>
<organism evidence="2 3">
    <name type="scientific">Cerasicoccus arenae</name>
    <dbReference type="NCBI Taxonomy" id="424488"/>
    <lineage>
        <taxon>Bacteria</taxon>
        <taxon>Pseudomonadati</taxon>
        <taxon>Verrucomicrobiota</taxon>
        <taxon>Opitutia</taxon>
        <taxon>Puniceicoccales</taxon>
        <taxon>Cerasicoccaceae</taxon>
        <taxon>Cerasicoccus</taxon>
    </lineage>
</organism>
<dbReference type="GO" id="GO:0006950">
    <property type="term" value="P:response to stress"/>
    <property type="evidence" value="ECO:0007669"/>
    <property type="project" value="TreeGrafter"/>
</dbReference>
<protein>
    <submittedName>
        <fullName evidence="2">MarR family transcriptional regulator</fullName>
    </submittedName>
</protein>
<dbReference type="Proteomes" id="UP000642829">
    <property type="component" value="Unassembled WGS sequence"/>
</dbReference>
<evidence type="ECO:0000313" key="3">
    <source>
        <dbReference type="Proteomes" id="UP000642829"/>
    </source>
</evidence>
<dbReference type="SMART" id="SM00347">
    <property type="entry name" value="HTH_MARR"/>
    <property type="match status" value="1"/>
</dbReference>
<reference evidence="2" key="1">
    <citation type="journal article" date="2014" name="Int. J. Syst. Evol. Microbiol.">
        <title>Complete genome sequence of Corynebacterium casei LMG S-19264T (=DSM 44701T), isolated from a smear-ripened cheese.</title>
        <authorList>
            <consortium name="US DOE Joint Genome Institute (JGI-PGF)"/>
            <person name="Walter F."/>
            <person name="Albersmeier A."/>
            <person name="Kalinowski J."/>
            <person name="Ruckert C."/>
        </authorList>
    </citation>
    <scope>NUCLEOTIDE SEQUENCE</scope>
    <source>
        <strain evidence="2">KCTC 12870</strain>
    </source>
</reference>
<name>A0A8J3DB74_9BACT</name>
<dbReference type="PROSITE" id="PS50995">
    <property type="entry name" value="HTH_MARR_2"/>
    <property type="match status" value="1"/>
</dbReference>
<accession>A0A8J3DB74</accession>